<sequence length="771" mass="87978">MLSIFVVVTLYLSLASTSPVNRYASDNRNQLISTVSFDKTIDALVYCGSHDRNKNNAVSMEPSNTGYAFQKSIKSKWDWENTKTKSEKIDYQSITTYPSDAHNGEYSFAYSSDYPSGYSSDYFESTSTISLYKHHLSIHTPGSTASASSVSQADKDIIEKSLNVFAEIDDQSNITQCQKCKERLGYGKHMAFERPDLVPDVFERYCIASKLSSTAGCHNAYHSWSANSTFMGTDFTNLLTLLNTNSLDAEYFCYYRFAGQCDIPRTPENISLAYLWNNVKPHKAHFAPIPNSKDTFNVIHVSDLHVEHDYAVGSEANCTTSMCCTVNKHSKRKNNKDKDKYTNLYEGSYYDNNDIFHLGLPVSNDNSSIYTPATTFGSYMCDSPEVLINSTFLSIRNLQKKNGPNFKFAIFTGDMVDHDGAQYISLGMSKKSEEIIFRDAKHGLRDIPLYPALGNHDSFPYGQIAPEKTKFTNRFTWNTDLMAEMWSSYNWIGKKQVDQVKRHYAGYSISTKMGLKIISMNSNAFYYGNIYSYWNMVEDSDPFGLFKFLVDELLDAESKDQRVWILYHIPMSNNILPVQSKLFTEIVERFSPYTIAGIFNGHTHRDEFQILFKGDGTNYIQKTKENALNVAYIGQSITPLAKYNPGWRYYEVDKKTFSVLNIHNYYVDLESTFGTNGSEPVWEYEYSARSAYEIDWPESSPLNATYWTLVAQKMKTNSTILQMYENYAGRLSPFTTNCEDGTNCARNWCYVTSFSYDQEQNCYSAENVAHS</sequence>
<dbReference type="PANTHER" id="PTHR10340">
    <property type="entry name" value="SPHINGOMYELIN PHOSPHODIESTERASE"/>
    <property type="match status" value="1"/>
</dbReference>
<dbReference type="SUPFAM" id="SSF56300">
    <property type="entry name" value="Metallo-dependent phosphatases"/>
    <property type="match status" value="1"/>
</dbReference>
<dbReference type="AlphaFoldDB" id="A0A7D9H0L0"/>
<evidence type="ECO:0000313" key="5">
    <source>
        <dbReference type="EMBL" id="VUG18702.1"/>
    </source>
</evidence>
<dbReference type="InterPro" id="IPR029052">
    <property type="entry name" value="Metallo-depent_PP-like"/>
</dbReference>
<keyword evidence="1" id="KW-0378">Hydrolase</keyword>
<protein>
    <submittedName>
        <fullName evidence="5">DEBR0S4_00254g1_1</fullName>
    </submittedName>
</protein>
<evidence type="ECO:0000313" key="6">
    <source>
        <dbReference type="Proteomes" id="UP000478008"/>
    </source>
</evidence>
<dbReference type="GO" id="GO:0008081">
    <property type="term" value="F:phosphoric diester hydrolase activity"/>
    <property type="evidence" value="ECO:0007669"/>
    <property type="project" value="TreeGrafter"/>
</dbReference>
<feature type="chain" id="PRO_5028821600" evidence="3">
    <location>
        <begin position="18"/>
        <end position="771"/>
    </location>
</feature>
<feature type="signal peptide" evidence="3">
    <location>
        <begin position="1"/>
        <end position="17"/>
    </location>
</feature>
<dbReference type="EMBL" id="CABFWN010000004">
    <property type="protein sequence ID" value="VUG18702.1"/>
    <property type="molecule type" value="Genomic_DNA"/>
</dbReference>
<keyword evidence="6" id="KW-1185">Reference proteome</keyword>
<keyword evidence="2" id="KW-0325">Glycoprotein</keyword>
<evidence type="ECO:0000259" key="4">
    <source>
        <dbReference type="Pfam" id="PF00149"/>
    </source>
</evidence>
<dbReference type="Proteomes" id="UP000478008">
    <property type="component" value="Unassembled WGS sequence"/>
</dbReference>
<gene>
    <name evidence="5" type="ORF">DEBR0S4_00254G</name>
</gene>
<proteinExistence type="predicted"/>
<dbReference type="Pfam" id="PF00149">
    <property type="entry name" value="Metallophos"/>
    <property type="match status" value="1"/>
</dbReference>
<dbReference type="InterPro" id="IPR004843">
    <property type="entry name" value="Calcineurin-like_PHP"/>
</dbReference>
<name>A0A7D9H0L0_DEKBR</name>
<dbReference type="CDD" id="cd00842">
    <property type="entry name" value="MPP_ASMase"/>
    <property type="match status" value="1"/>
</dbReference>
<dbReference type="Gene3D" id="3.60.21.10">
    <property type="match status" value="1"/>
</dbReference>
<dbReference type="PANTHER" id="PTHR10340:SF27">
    <property type="entry name" value="ACL091CP"/>
    <property type="match status" value="1"/>
</dbReference>
<organism evidence="5 6">
    <name type="scientific">Dekkera bruxellensis</name>
    <name type="common">Brettanomyces custersii</name>
    <dbReference type="NCBI Taxonomy" id="5007"/>
    <lineage>
        <taxon>Eukaryota</taxon>
        <taxon>Fungi</taxon>
        <taxon>Dikarya</taxon>
        <taxon>Ascomycota</taxon>
        <taxon>Saccharomycotina</taxon>
        <taxon>Pichiomycetes</taxon>
        <taxon>Pichiales</taxon>
        <taxon>Pichiaceae</taxon>
        <taxon>Brettanomyces</taxon>
    </lineage>
</organism>
<dbReference type="InterPro" id="IPR041805">
    <property type="entry name" value="ASMase/PPN1_MPP"/>
</dbReference>
<evidence type="ECO:0000256" key="1">
    <source>
        <dbReference type="ARBA" id="ARBA00022801"/>
    </source>
</evidence>
<feature type="domain" description="Calcineurin-like phosphoesterase" evidence="4">
    <location>
        <begin position="297"/>
        <end position="605"/>
    </location>
</feature>
<accession>A0A7D9H0L0</accession>
<evidence type="ECO:0000256" key="2">
    <source>
        <dbReference type="ARBA" id="ARBA00023180"/>
    </source>
</evidence>
<evidence type="ECO:0000256" key="3">
    <source>
        <dbReference type="SAM" id="SignalP"/>
    </source>
</evidence>
<reference evidence="5 6" key="1">
    <citation type="submission" date="2019-07" db="EMBL/GenBank/DDBJ databases">
        <authorList>
            <person name="Friedrich A."/>
            <person name="Schacherer J."/>
        </authorList>
    </citation>
    <scope>NUCLEOTIDE SEQUENCE [LARGE SCALE GENOMIC DNA]</scope>
</reference>
<keyword evidence="3" id="KW-0732">Signal</keyword>